<feature type="transmembrane region" description="Helical" evidence="6">
    <location>
        <begin position="473"/>
        <end position="494"/>
    </location>
</feature>
<evidence type="ECO:0000313" key="7">
    <source>
        <dbReference type="EMBL" id="OEL31357.1"/>
    </source>
</evidence>
<dbReference type="InterPro" id="IPR036259">
    <property type="entry name" value="MFS_trans_sf"/>
</dbReference>
<dbReference type="InterPro" id="IPR000109">
    <property type="entry name" value="POT_fam"/>
</dbReference>
<accession>A0A1E5W1S4</accession>
<feature type="transmembrane region" description="Helical" evidence="6">
    <location>
        <begin position="829"/>
        <end position="850"/>
    </location>
</feature>
<feature type="transmembrane region" description="Helical" evidence="6">
    <location>
        <begin position="101"/>
        <end position="125"/>
    </location>
</feature>
<name>A0A1E5W1S4_9POAL</name>
<dbReference type="SUPFAM" id="SSF103473">
    <property type="entry name" value="MFS general substrate transporter"/>
    <property type="match status" value="1"/>
</dbReference>
<gene>
    <name evidence="7" type="ORF">BAE44_0007624</name>
</gene>
<feature type="transmembrane region" description="Helical" evidence="6">
    <location>
        <begin position="500"/>
        <end position="522"/>
    </location>
</feature>
<comment type="similarity">
    <text evidence="2">Belongs to the major facilitator superfamily. Proton-dependent oligopeptide transporter (POT/PTR) (TC 2.A.17) family.</text>
</comment>
<feature type="transmembrane region" description="Helical" evidence="6">
    <location>
        <begin position="699"/>
        <end position="720"/>
    </location>
</feature>
<keyword evidence="4 6" id="KW-1133">Transmembrane helix</keyword>
<comment type="caution">
    <text evidence="7">The sequence shown here is derived from an EMBL/GenBank/DDBJ whole genome shotgun (WGS) entry which is preliminary data.</text>
</comment>
<dbReference type="Pfam" id="PF00854">
    <property type="entry name" value="PTR2"/>
    <property type="match status" value="1"/>
</dbReference>
<dbReference type="GO" id="GO:0016020">
    <property type="term" value="C:membrane"/>
    <property type="evidence" value="ECO:0007669"/>
    <property type="project" value="UniProtKB-SubCell"/>
</dbReference>
<keyword evidence="3 6" id="KW-0812">Transmembrane</keyword>
<feature type="transmembrane region" description="Helical" evidence="6">
    <location>
        <begin position="659"/>
        <end position="679"/>
    </location>
</feature>
<feature type="transmembrane region" description="Helical" evidence="6">
    <location>
        <begin position="751"/>
        <end position="770"/>
    </location>
</feature>
<dbReference type="EMBL" id="LWDX02023650">
    <property type="protein sequence ID" value="OEL31357.1"/>
    <property type="molecule type" value="Genomic_DNA"/>
</dbReference>
<comment type="subcellular location">
    <subcellularLocation>
        <location evidence="1">Membrane</location>
        <topology evidence="1">Multi-pass membrane protein</topology>
    </subcellularLocation>
</comment>
<dbReference type="OrthoDB" id="8904098at2759"/>
<dbReference type="Proteomes" id="UP000095767">
    <property type="component" value="Unassembled WGS sequence"/>
</dbReference>
<reference evidence="7 8" key="1">
    <citation type="submission" date="2016-09" db="EMBL/GenBank/DDBJ databases">
        <title>The draft genome of Dichanthelium oligosanthes: A C3 panicoid grass species.</title>
        <authorList>
            <person name="Studer A.J."/>
            <person name="Schnable J.C."/>
            <person name="Brutnell T.P."/>
        </authorList>
    </citation>
    <scope>NUCLEOTIDE SEQUENCE [LARGE SCALE GENOMIC DNA]</scope>
    <source>
        <strain evidence="8">cv. Kellogg 1175</strain>
        <tissue evidence="7">Leaf</tissue>
    </source>
</reference>
<evidence type="ECO:0000256" key="4">
    <source>
        <dbReference type="ARBA" id="ARBA00022989"/>
    </source>
</evidence>
<evidence type="ECO:0000256" key="6">
    <source>
        <dbReference type="SAM" id="Phobius"/>
    </source>
</evidence>
<organism evidence="7 8">
    <name type="scientific">Dichanthelium oligosanthes</name>
    <dbReference type="NCBI Taxonomy" id="888268"/>
    <lineage>
        <taxon>Eukaryota</taxon>
        <taxon>Viridiplantae</taxon>
        <taxon>Streptophyta</taxon>
        <taxon>Embryophyta</taxon>
        <taxon>Tracheophyta</taxon>
        <taxon>Spermatophyta</taxon>
        <taxon>Magnoliopsida</taxon>
        <taxon>Liliopsida</taxon>
        <taxon>Poales</taxon>
        <taxon>Poaceae</taxon>
        <taxon>PACMAD clade</taxon>
        <taxon>Panicoideae</taxon>
        <taxon>Panicodae</taxon>
        <taxon>Paniceae</taxon>
        <taxon>Dichantheliinae</taxon>
        <taxon>Dichanthelium</taxon>
    </lineage>
</organism>
<evidence type="ECO:0000256" key="2">
    <source>
        <dbReference type="ARBA" id="ARBA00005982"/>
    </source>
</evidence>
<evidence type="ECO:0000256" key="3">
    <source>
        <dbReference type="ARBA" id="ARBA00022692"/>
    </source>
</evidence>
<evidence type="ECO:0000313" key="8">
    <source>
        <dbReference type="Proteomes" id="UP000095767"/>
    </source>
</evidence>
<evidence type="ECO:0000256" key="1">
    <source>
        <dbReference type="ARBA" id="ARBA00004141"/>
    </source>
</evidence>
<proteinExistence type="inferred from homology"/>
<dbReference type="GO" id="GO:0022857">
    <property type="term" value="F:transmembrane transporter activity"/>
    <property type="evidence" value="ECO:0007669"/>
    <property type="project" value="InterPro"/>
</dbReference>
<feature type="transmembrane region" description="Helical" evidence="6">
    <location>
        <begin position="782"/>
        <end position="803"/>
    </location>
</feature>
<dbReference type="Gene3D" id="1.20.1250.20">
    <property type="entry name" value="MFS general substrate transporter like domains"/>
    <property type="match status" value="2"/>
</dbReference>
<keyword evidence="5 6" id="KW-0472">Membrane</keyword>
<protein>
    <submittedName>
        <fullName evidence="7">Protein NRT1/ PTR FAMILY 5.1</fullName>
    </submittedName>
</protein>
<sequence length="893" mass="98448">MEEEAATKQDLYTKDGSVDLRGRPVLAARTGRWKACAFLVGYESFERMAFYGVASNLVVYLTTQLREATVPSVRNVNNWTGAVWMTPIVGAYIADTFLGRFWTFTISSLIYLTIILEVSLPHLILSERQGYKYTILYRIRPSGVVYLAHPLSEVARTILGSLRDTGRGVGGPAAGDGAGLLGQDARGGVRGREHALGIEGHPEYTTDILHTLIHRLTAQNDISRSVGDEARLTAAETGGLDDRAFWTDLCPVDGSLLVAMVRAVADAAESRRGGVGAVCDGFLSAWLHVLRAEALRWQQLHETPDYDAAAVAGSARHFLTGLRALLVRSDEVDRLTDAVEELERLVGPGGDLDMFVKLLERKKNRRSVFVLGKWFSYAALHSSYSMCNQLQLTECLQGMLLITLAVSLKSLHPQCTPDGGCAPATRQQVAFFYGALYTMAIGAGGTKPNISTFGADQFDDFDEREREVKASFFNWWMFSSFTGGLIAVLVLVFVQENVGWGVGYTIPTLGLALSLILFYVGTPFYRHKPVQRDTAAGPARLVGRVFRGAFANRRRQLPADDRELQEDETKWYTAGRKRRLHHTPAFRSLDRAALRSSVEEEASLRRPCTVTEVEEVKLIVGMIVVWLTTLVPCTIWAQVNTLFVKQGTTLDRSVGGVCIPAASLGSFITISMLLSIPVYDRVLVPLVRRRTGNPRGITLLQRLGIGCALQVLVVACAYLVEVRRMRVIRERSVHGAGDTVPMSIFWMLPQYVLMGVGDVFNSVGILEFFYDQSPDGMRSLGTTFFTSGLGVGNFLNSLLVTLIDRATRGRGNGGKSWIGDNLNDSHLDYYYVFLLLLSVLNTALFVWVAMRYKYKREFLEVEPAGTMPELEMAGGQGKVENGKLTVKGAQAAL</sequence>
<evidence type="ECO:0000256" key="5">
    <source>
        <dbReference type="ARBA" id="ARBA00023136"/>
    </source>
</evidence>
<dbReference type="AlphaFoldDB" id="A0A1E5W1S4"/>
<keyword evidence="8" id="KW-1185">Reference proteome</keyword>
<dbReference type="PANTHER" id="PTHR11654">
    <property type="entry name" value="OLIGOPEPTIDE TRANSPORTER-RELATED"/>
    <property type="match status" value="1"/>
</dbReference>
<feature type="transmembrane region" description="Helical" evidence="6">
    <location>
        <begin position="618"/>
        <end position="639"/>
    </location>
</feature>